<proteinExistence type="predicted"/>
<name>A0A0E9WY46_ANGAN</name>
<reference evidence="1" key="2">
    <citation type="journal article" date="2015" name="Fish Shellfish Immunol.">
        <title>Early steps in the European eel (Anguilla anguilla)-Vibrio vulnificus interaction in the gills: Role of the RtxA13 toxin.</title>
        <authorList>
            <person name="Callol A."/>
            <person name="Pajuelo D."/>
            <person name="Ebbesson L."/>
            <person name="Teles M."/>
            <person name="MacKenzie S."/>
            <person name="Amaro C."/>
        </authorList>
    </citation>
    <scope>NUCLEOTIDE SEQUENCE</scope>
</reference>
<dbReference type="AlphaFoldDB" id="A0A0E9WY46"/>
<accession>A0A0E9WY46</accession>
<sequence length="55" mass="6432">MTHGKCFGQLKGKCSSIEKGHFKVNTYKHVTQTQIHTLTRQINKMQTKCIKQRKQ</sequence>
<protein>
    <submittedName>
        <fullName evidence="1">Uncharacterized protein</fullName>
    </submittedName>
</protein>
<organism evidence="1">
    <name type="scientific">Anguilla anguilla</name>
    <name type="common">European freshwater eel</name>
    <name type="synonym">Muraena anguilla</name>
    <dbReference type="NCBI Taxonomy" id="7936"/>
    <lineage>
        <taxon>Eukaryota</taxon>
        <taxon>Metazoa</taxon>
        <taxon>Chordata</taxon>
        <taxon>Craniata</taxon>
        <taxon>Vertebrata</taxon>
        <taxon>Euteleostomi</taxon>
        <taxon>Actinopterygii</taxon>
        <taxon>Neopterygii</taxon>
        <taxon>Teleostei</taxon>
        <taxon>Anguilliformes</taxon>
        <taxon>Anguillidae</taxon>
        <taxon>Anguilla</taxon>
    </lineage>
</organism>
<dbReference type="EMBL" id="GBXM01013436">
    <property type="protein sequence ID" value="JAH95141.1"/>
    <property type="molecule type" value="Transcribed_RNA"/>
</dbReference>
<evidence type="ECO:0000313" key="1">
    <source>
        <dbReference type="EMBL" id="JAH95141.1"/>
    </source>
</evidence>
<reference evidence="1" key="1">
    <citation type="submission" date="2014-11" db="EMBL/GenBank/DDBJ databases">
        <authorList>
            <person name="Amaro Gonzalez C."/>
        </authorList>
    </citation>
    <scope>NUCLEOTIDE SEQUENCE</scope>
</reference>